<dbReference type="PANTHER" id="PTHR12619:SF5">
    <property type="entry name" value="TRANSCRIPTION FACTOR RFX4"/>
    <property type="match status" value="1"/>
</dbReference>
<feature type="compositionally biased region" description="Polar residues" evidence="2">
    <location>
        <begin position="121"/>
        <end position="137"/>
    </location>
</feature>
<comment type="caution">
    <text evidence="4">The sequence shown here is derived from an EMBL/GenBank/DDBJ whole genome shotgun (WGS) entry which is preliminary data.</text>
</comment>
<dbReference type="GO" id="GO:0000981">
    <property type="term" value="F:DNA-binding transcription factor activity, RNA polymerase II-specific"/>
    <property type="evidence" value="ECO:0007669"/>
    <property type="project" value="TreeGrafter"/>
</dbReference>
<feature type="region of interest" description="Disordered" evidence="2">
    <location>
        <begin position="188"/>
        <end position="214"/>
    </location>
</feature>
<evidence type="ECO:0000259" key="3">
    <source>
        <dbReference type="PROSITE" id="PS51526"/>
    </source>
</evidence>
<dbReference type="FunFam" id="1.10.10.10:FF:000422">
    <property type="entry name" value="DNA-binding protein RFX7"/>
    <property type="match status" value="1"/>
</dbReference>
<proteinExistence type="predicted"/>
<dbReference type="Proteomes" id="UP000193560">
    <property type="component" value="Unassembled WGS sequence"/>
</dbReference>
<keyword evidence="5" id="KW-1185">Reference proteome</keyword>
<dbReference type="Pfam" id="PF02257">
    <property type="entry name" value="RFX_DNA_binding"/>
    <property type="match status" value="1"/>
</dbReference>
<dbReference type="EMBL" id="MCGE01000005">
    <property type="protein sequence ID" value="ORZ21491.1"/>
    <property type="molecule type" value="Genomic_DNA"/>
</dbReference>
<evidence type="ECO:0000313" key="5">
    <source>
        <dbReference type="Proteomes" id="UP000193560"/>
    </source>
</evidence>
<dbReference type="STRING" id="90262.A0A1X2ISI4"/>
<feature type="compositionally biased region" description="Low complexity" evidence="2">
    <location>
        <begin position="205"/>
        <end position="214"/>
    </location>
</feature>
<evidence type="ECO:0000256" key="2">
    <source>
        <dbReference type="SAM" id="MobiDB-lite"/>
    </source>
</evidence>
<feature type="domain" description="RFX-type winged-helix" evidence="3">
    <location>
        <begin position="1"/>
        <end position="70"/>
    </location>
</feature>
<dbReference type="InterPro" id="IPR036388">
    <property type="entry name" value="WH-like_DNA-bd_sf"/>
</dbReference>
<gene>
    <name evidence="4" type="ORF">BCR42DRAFT_407639</name>
</gene>
<dbReference type="AlphaFoldDB" id="A0A1X2ISI4"/>
<dbReference type="PANTHER" id="PTHR12619">
    <property type="entry name" value="RFX TRANSCRIPTION FACTOR FAMILY"/>
    <property type="match status" value="1"/>
</dbReference>
<dbReference type="Pfam" id="PF25340">
    <property type="entry name" value="BCD_RFX"/>
    <property type="match status" value="1"/>
</dbReference>
<reference evidence="4 5" key="1">
    <citation type="submission" date="2016-07" db="EMBL/GenBank/DDBJ databases">
        <title>Pervasive Adenine N6-methylation of Active Genes in Fungi.</title>
        <authorList>
            <consortium name="DOE Joint Genome Institute"/>
            <person name="Mondo S.J."/>
            <person name="Dannebaum R.O."/>
            <person name="Kuo R.C."/>
            <person name="Labutti K."/>
            <person name="Haridas S."/>
            <person name="Kuo A."/>
            <person name="Salamov A."/>
            <person name="Ahrendt S.R."/>
            <person name="Lipzen A."/>
            <person name="Sullivan W."/>
            <person name="Andreopoulos W.B."/>
            <person name="Clum A."/>
            <person name="Lindquist E."/>
            <person name="Daum C."/>
            <person name="Ramamoorthy G.K."/>
            <person name="Gryganskyi A."/>
            <person name="Culley D."/>
            <person name="Magnuson J.K."/>
            <person name="James T.Y."/>
            <person name="O'Malley M.A."/>
            <person name="Stajich J.E."/>
            <person name="Spatafora J.W."/>
            <person name="Visel A."/>
            <person name="Grigoriev I.V."/>
        </authorList>
    </citation>
    <scope>NUCLEOTIDE SEQUENCE [LARGE SCALE GENOMIC DNA]</scope>
    <source>
        <strain evidence="4 5">NRRL 1336</strain>
    </source>
</reference>
<evidence type="ECO:0000313" key="4">
    <source>
        <dbReference type="EMBL" id="ORZ21491.1"/>
    </source>
</evidence>
<evidence type="ECO:0000256" key="1">
    <source>
        <dbReference type="ARBA" id="ARBA00023125"/>
    </source>
</evidence>
<feature type="region of interest" description="Disordered" evidence="2">
    <location>
        <begin position="120"/>
        <end position="156"/>
    </location>
</feature>
<protein>
    <submittedName>
        <fullName evidence="4">RFX DNA-binding domain-domain-containing protein</fullName>
    </submittedName>
</protein>
<dbReference type="GO" id="GO:0000978">
    <property type="term" value="F:RNA polymerase II cis-regulatory region sequence-specific DNA binding"/>
    <property type="evidence" value="ECO:0007669"/>
    <property type="project" value="TreeGrafter"/>
</dbReference>
<dbReference type="InterPro" id="IPR036390">
    <property type="entry name" value="WH_DNA-bd_sf"/>
</dbReference>
<organism evidence="4 5">
    <name type="scientific">Absidia repens</name>
    <dbReference type="NCBI Taxonomy" id="90262"/>
    <lineage>
        <taxon>Eukaryota</taxon>
        <taxon>Fungi</taxon>
        <taxon>Fungi incertae sedis</taxon>
        <taxon>Mucoromycota</taxon>
        <taxon>Mucoromycotina</taxon>
        <taxon>Mucoromycetes</taxon>
        <taxon>Mucorales</taxon>
        <taxon>Cunninghamellaceae</taxon>
        <taxon>Absidia</taxon>
    </lineage>
</organism>
<accession>A0A1X2ISI4</accession>
<keyword evidence="1 4" id="KW-0238">DNA-binding</keyword>
<name>A0A1X2ISI4_9FUNG</name>
<feature type="compositionally biased region" description="Low complexity" evidence="2">
    <location>
        <begin position="138"/>
        <end position="149"/>
    </location>
</feature>
<sequence length="511" mass="58647">MNYERMPNSNVPRSSIFEHYQLYCTSRYSKPVNAATFGKLIRMTFPGISTRRLGNRGQSKYQYCNIQRIETRQSDRLDLMELPTTNSMESYAQQHHGQQQQIEGLDSNAAGMLINWDTDADQSTSRPRAISHTSMLPTTSSSENNSHSTYDTHGFPSYRLPPPIGFTPSSSSSSLPLAPHLGDLVSDFSGPNKPYQQNYSPPLPAKLASSPSSASTSSQLALDTSSLTDELANLYNQHCRELYNTIYAGQFDQIQSIYERFYYETPSQYRSLLNTNKMVEAVWRWDCVLYDSLIVILLPEVDTFITDRMMSGLLRFTQTLPKFLTYLLRDYSVMLRQKKFEVASIFVAKLRRHLTLNEYAKIASDVLHQSILMENMKADWKKLDIDAIIDHVSWICDCRSEDIRQILAQDIPSLLDDDNTLGKWMKWEGNLVHKYLPSGPKTREKTHIDECLKTAKQFMLKWKVYTGLVIQEFYAMVAPSIDSLKALLYFLDDLVLYHVEERIANMNAILN</sequence>
<dbReference type="OrthoDB" id="10056949at2759"/>
<dbReference type="InterPro" id="IPR039779">
    <property type="entry name" value="RFX-like"/>
</dbReference>
<dbReference type="Gene3D" id="1.10.10.10">
    <property type="entry name" value="Winged helix-like DNA-binding domain superfamily/Winged helix DNA-binding domain"/>
    <property type="match status" value="1"/>
</dbReference>
<dbReference type="InterPro" id="IPR057321">
    <property type="entry name" value="RFX1-4/6/8-like_BCD"/>
</dbReference>
<dbReference type="InterPro" id="IPR003150">
    <property type="entry name" value="DNA-bd_RFX"/>
</dbReference>
<dbReference type="SUPFAM" id="SSF46785">
    <property type="entry name" value="Winged helix' DNA-binding domain"/>
    <property type="match status" value="1"/>
</dbReference>
<dbReference type="PROSITE" id="PS51526">
    <property type="entry name" value="RFX_DBD"/>
    <property type="match status" value="1"/>
</dbReference>